<protein>
    <recommendedName>
        <fullName evidence="1">Protein kinase domain-containing protein</fullName>
    </recommendedName>
</protein>
<comment type="caution">
    <text evidence="2">The sequence shown here is derived from an EMBL/GenBank/DDBJ whole genome shotgun (WGS) entry which is preliminary data.</text>
</comment>
<dbReference type="InterPro" id="IPR000719">
    <property type="entry name" value="Prot_kinase_dom"/>
</dbReference>
<organism evidence="2 3">
    <name type="scientific">Meripilus lineatus</name>
    <dbReference type="NCBI Taxonomy" id="2056292"/>
    <lineage>
        <taxon>Eukaryota</taxon>
        <taxon>Fungi</taxon>
        <taxon>Dikarya</taxon>
        <taxon>Basidiomycota</taxon>
        <taxon>Agaricomycotina</taxon>
        <taxon>Agaricomycetes</taxon>
        <taxon>Polyporales</taxon>
        <taxon>Meripilaceae</taxon>
        <taxon>Meripilus</taxon>
    </lineage>
</organism>
<keyword evidence="3" id="KW-1185">Reference proteome</keyword>
<dbReference type="InterPro" id="IPR011009">
    <property type="entry name" value="Kinase-like_dom_sf"/>
</dbReference>
<evidence type="ECO:0000313" key="3">
    <source>
        <dbReference type="Proteomes" id="UP001212997"/>
    </source>
</evidence>
<dbReference type="GO" id="GO:0004674">
    <property type="term" value="F:protein serine/threonine kinase activity"/>
    <property type="evidence" value="ECO:0007669"/>
    <property type="project" value="TreeGrafter"/>
</dbReference>
<dbReference type="Pfam" id="PF07714">
    <property type="entry name" value="PK_Tyr_Ser-Thr"/>
    <property type="match status" value="1"/>
</dbReference>
<dbReference type="InterPro" id="IPR001245">
    <property type="entry name" value="Ser-Thr/Tyr_kinase_cat_dom"/>
</dbReference>
<dbReference type="PANTHER" id="PTHR44329">
    <property type="entry name" value="SERINE/THREONINE-PROTEIN KINASE TNNI3K-RELATED"/>
    <property type="match status" value="1"/>
</dbReference>
<accession>A0AAD5UUT9</accession>
<dbReference type="PROSITE" id="PS50011">
    <property type="entry name" value="PROTEIN_KINASE_DOM"/>
    <property type="match status" value="1"/>
</dbReference>
<gene>
    <name evidence="2" type="ORF">NLI96_g9802</name>
</gene>
<proteinExistence type="predicted"/>
<name>A0AAD5UUT9_9APHY</name>
<sequence length="830" mass="92684">MPDIRTATADVYARELEYLKYGRAMWVPDKCVEIGDVGTILHHGEFLRMFNVTRPANDPLNSFGVPEGFQVLDLSTAAEYRFEDCSFIQNHVLHSKSITLESYSNDGNLYPSVSGKNGALLALGSDGHLLHYRKNRIFRSYILKHYESWLKFARELNLPLPSSQPGLVFISGWIKASSCALVCYHNDQGVSRSGRSSESTGDTGGSCIFISYYWIQNEGYRRLLPKVECLEMGPSQHKHAAIRTKFPMDEEDDDSDSASGKVSPASSLFRSISPTMRRTRDVHVPLSFASDTQVRLQSLYSEDGSRDCGAVLYLPDMKLPTHWAEWREAAHRQHSSPEHFSHPNHRPHSSLSIGVTKVKVDPWHAPPVEVKVGCPICHSQLPSSGSATIYCSEVCEAIDVIMLIMFSQSPLMGRAAVRPLLAPVLARTTDAEALDTFFTRCGGGGRSLVDFVKTCLDQVSVVVPSDAPREMRLAVRIRLRHALARLCQLSDSLPSSVILRKIDQSETQVAGCGGFADIYRGSYKGEAVAIKQLRAYDFTAPENSDADAIRKRLKLEVVIWKNLSHDFILPFLGVSINEKLNVTRLISPWMDNGNIRQYLNRLRLQGKYNHDDIISQIYIWILQIIIGLAYLHSEEVVHGDLRGPNVLIGPDLRCQLTDFGLSVFASSSSAQLWSLRGGNPRWLSTELLKPSHYGLSSKRPTYMSDIWSFACVCIELFTNADPLPDVDFYEILVQVLQHGIRPNRPSLPGGPEMITSLWTISQKCWLEDRTERPTAEELDPMRSKFSATTQCSNSASNTGIQRPTFLASKTFGISGTIVFGIVENESVLHL</sequence>
<evidence type="ECO:0000313" key="2">
    <source>
        <dbReference type="EMBL" id="KAJ3478372.1"/>
    </source>
</evidence>
<dbReference type="Gene3D" id="1.10.510.10">
    <property type="entry name" value="Transferase(Phosphotransferase) domain 1"/>
    <property type="match status" value="1"/>
</dbReference>
<dbReference type="AlphaFoldDB" id="A0AAD5UUT9"/>
<dbReference type="InterPro" id="IPR051681">
    <property type="entry name" value="Ser/Thr_Kinases-Pseudokinases"/>
</dbReference>
<reference evidence="2" key="1">
    <citation type="submission" date="2022-07" db="EMBL/GenBank/DDBJ databases">
        <title>Genome Sequence of Physisporinus lineatus.</title>
        <authorList>
            <person name="Buettner E."/>
        </authorList>
    </citation>
    <scope>NUCLEOTIDE SEQUENCE</scope>
    <source>
        <strain evidence="2">VT162</strain>
    </source>
</reference>
<dbReference type="EMBL" id="JANAWD010000516">
    <property type="protein sequence ID" value="KAJ3478372.1"/>
    <property type="molecule type" value="Genomic_DNA"/>
</dbReference>
<dbReference type="Proteomes" id="UP001212997">
    <property type="component" value="Unassembled WGS sequence"/>
</dbReference>
<evidence type="ECO:0000259" key="1">
    <source>
        <dbReference type="PROSITE" id="PS50011"/>
    </source>
</evidence>
<dbReference type="GO" id="GO:0005524">
    <property type="term" value="F:ATP binding"/>
    <property type="evidence" value="ECO:0007669"/>
    <property type="project" value="InterPro"/>
</dbReference>
<dbReference type="SUPFAM" id="SSF56112">
    <property type="entry name" value="Protein kinase-like (PK-like)"/>
    <property type="match status" value="1"/>
</dbReference>
<feature type="domain" description="Protein kinase" evidence="1">
    <location>
        <begin position="504"/>
        <end position="786"/>
    </location>
</feature>